<evidence type="ECO:0000313" key="2">
    <source>
        <dbReference type="EMBL" id="NMN95370.1"/>
    </source>
</evidence>
<protein>
    <submittedName>
        <fullName evidence="2">Uncharacterized protein</fullName>
    </submittedName>
</protein>
<accession>A0A848KGN2</accession>
<evidence type="ECO:0000256" key="1">
    <source>
        <dbReference type="SAM" id="SignalP"/>
    </source>
</evidence>
<dbReference type="RefSeq" id="WP_169586197.1">
    <property type="nucleotide sequence ID" value="NZ_VCQU01000003.1"/>
</dbReference>
<keyword evidence="3" id="KW-1185">Reference proteome</keyword>
<gene>
    <name evidence="2" type="ORF">FGL95_10040</name>
</gene>
<feature type="signal peptide" evidence="1">
    <location>
        <begin position="1"/>
        <end position="22"/>
    </location>
</feature>
<feature type="chain" id="PRO_5038381725" evidence="1">
    <location>
        <begin position="23"/>
        <end position="84"/>
    </location>
</feature>
<dbReference type="Proteomes" id="UP000535543">
    <property type="component" value="Unassembled WGS sequence"/>
</dbReference>
<reference evidence="2 3" key="2">
    <citation type="submission" date="2020-06" db="EMBL/GenBank/DDBJ databases">
        <title>Antribacter stalactiti gen. nov., sp. nov., a new member of the family Nacardiaceae isolated from a cave.</title>
        <authorList>
            <person name="Kim I.S."/>
        </authorList>
    </citation>
    <scope>NUCLEOTIDE SEQUENCE [LARGE SCALE GENOMIC DNA]</scope>
    <source>
        <strain evidence="2 3">YC2-7</strain>
    </source>
</reference>
<organism evidence="2 3">
    <name type="scientific">Antrihabitans stalactiti</name>
    <dbReference type="NCBI Taxonomy" id="2584121"/>
    <lineage>
        <taxon>Bacteria</taxon>
        <taxon>Bacillati</taxon>
        <taxon>Actinomycetota</taxon>
        <taxon>Actinomycetes</taxon>
        <taxon>Mycobacteriales</taxon>
        <taxon>Nocardiaceae</taxon>
        <taxon>Antrihabitans</taxon>
    </lineage>
</organism>
<sequence>MKSTLKKIVAITALTLAAFGVAAGTASAESAPAPTPDDLVVGVLPGVTYISYDKGGAALVSGAGTVLLVGGGYRVLDGSGAVIF</sequence>
<dbReference type="AlphaFoldDB" id="A0A848KGN2"/>
<evidence type="ECO:0000313" key="3">
    <source>
        <dbReference type="Proteomes" id="UP000535543"/>
    </source>
</evidence>
<proteinExistence type="predicted"/>
<comment type="caution">
    <text evidence="2">The sequence shown here is derived from an EMBL/GenBank/DDBJ whole genome shotgun (WGS) entry which is preliminary data.</text>
</comment>
<keyword evidence="1" id="KW-0732">Signal</keyword>
<reference evidence="2 3" key="1">
    <citation type="submission" date="2019-05" db="EMBL/GenBank/DDBJ databases">
        <authorList>
            <person name="Lee S.D."/>
        </authorList>
    </citation>
    <scope>NUCLEOTIDE SEQUENCE [LARGE SCALE GENOMIC DNA]</scope>
    <source>
        <strain evidence="2 3">YC2-7</strain>
    </source>
</reference>
<name>A0A848KGN2_9NOCA</name>
<dbReference type="EMBL" id="VCQU01000003">
    <property type="protein sequence ID" value="NMN95370.1"/>
    <property type="molecule type" value="Genomic_DNA"/>
</dbReference>